<dbReference type="Gene3D" id="1.25.70.10">
    <property type="entry name" value="Transcription termination factor 3, mitochondrial"/>
    <property type="match status" value="1"/>
</dbReference>
<keyword evidence="2" id="KW-0804">Transcription</keyword>
<dbReference type="PANTHER" id="PTHR13068">
    <property type="entry name" value="CGI-12 PROTEIN-RELATED"/>
    <property type="match status" value="1"/>
</dbReference>
<evidence type="ECO:0000313" key="5">
    <source>
        <dbReference type="Proteomes" id="UP001152561"/>
    </source>
</evidence>
<sequence>MILHGIEVLVSLDEAKLEGRLENFRSFGWSISDICTVVQTLPYCLTSSEVKIRRRLEFFMMELGYESSYLASRPPLLKLSLDKRIMPRNEIFKLLKENQLITRKLSLYTVVKHTELQFLERYVLPFREKMPEVYDLYMKTRS</sequence>
<keyword evidence="2" id="KW-0806">Transcription termination</keyword>
<dbReference type="Pfam" id="PF02536">
    <property type="entry name" value="mTERF"/>
    <property type="match status" value="1"/>
</dbReference>
<dbReference type="AlphaFoldDB" id="A0A9Q1R642"/>
<comment type="caution">
    <text evidence="4">The sequence shown here is derived from an EMBL/GenBank/DDBJ whole genome shotgun (WGS) entry which is preliminary data.</text>
</comment>
<accession>A0A9Q1R642</accession>
<keyword evidence="3" id="KW-0809">Transit peptide</keyword>
<name>A0A9Q1R642_9SOLA</name>
<dbReference type="SMART" id="SM00733">
    <property type="entry name" value="Mterf"/>
    <property type="match status" value="2"/>
</dbReference>
<dbReference type="Proteomes" id="UP001152561">
    <property type="component" value="Unassembled WGS sequence"/>
</dbReference>
<comment type="similarity">
    <text evidence="1">Belongs to the mTERF family.</text>
</comment>
<dbReference type="PANTHER" id="PTHR13068:SF127">
    <property type="entry name" value="MITOCHONDRIAL TRANSCRIPTION TERMINATION FACTOR"/>
    <property type="match status" value="1"/>
</dbReference>
<dbReference type="InterPro" id="IPR038538">
    <property type="entry name" value="MTERF_sf"/>
</dbReference>
<dbReference type="GO" id="GO:0006353">
    <property type="term" value="P:DNA-templated transcription termination"/>
    <property type="evidence" value="ECO:0007669"/>
    <property type="project" value="UniProtKB-KW"/>
</dbReference>
<gene>
    <name evidence="4" type="ORF">K7X08_002591</name>
</gene>
<evidence type="ECO:0000256" key="3">
    <source>
        <dbReference type="ARBA" id="ARBA00022946"/>
    </source>
</evidence>
<reference evidence="5" key="1">
    <citation type="journal article" date="2023" name="Proc. Natl. Acad. Sci. U.S.A.">
        <title>Genomic and structural basis for evolution of tropane alkaloid biosynthesis.</title>
        <authorList>
            <person name="Wanga Y.-J."/>
            <person name="Taina T."/>
            <person name="Yua J.-Y."/>
            <person name="Lia J."/>
            <person name="Xua B."/>
            <person name="Chenc J."/>
            <person name="D'Auriad J.C."/>
            <person name="Huanga J.-P."/>
            <person name="Huanga S.-X."/>
        </authorList>
    </citation>
    <scope>NUCLEOTIDE SEQUENCE [LARGE SCALE GENOMIC DNA]</scope>
    <source>
        <strain evidence="5">cv. KIB-2019</strain>
    </source>
</reference>
<evidence type="ECO:0000256" key="1">
    <source>
        <dbReference type="ARBA" id="ARBA00007692"/>
    </source>
</evidence>
<dbReference type="InterPro" id="IPR003690">
    <property type="entry name" value="MTERF"/>
</dbReference>
<dbReference type="GO" id="GO:0003676">
    <property type="term" value="F:nucleic acid binding"/>
    <property type="evidence" value="ECO:0007669"/>
    <property type="project" value="InterPro"/>
</dbReference>
<keyword evidence="5" id="KW-1185">Reference proteome</keyword>
<evidence type="ECO:0000256" key="2">
    <source>
        <dbReference type="ARBA" id="ARBA00022472"/>
    </source>
</evidence>
<dbReference type="OrthoDB" id="637682at2759"/>
<protein>
    <submittedName>
        <fullName evidence="4">Uncharacterized protein</fullName>
    </submittedName>
</protein>
<keyword evidence="2" id="KW-0805">Transcription regulation</keyword>
<proteinExistence type="inferred from homology"/>
<dbReference type="EMBL" id="JAJAGQ010000015">
    <property type="protein sequence ID" value="KAJ8541775.1"/>
    <property type="molecule type" value="Genomic_DNA"/>
</dbReference>
<organism evidence="4 5">
    <name type="scientific">Anisodus acutangulus</name>
    <dbReference type="NCBI Taxonomy" id="402998"/>
    <lineage>
        <taxon>Eukaryota</taxon>
        <taxon>Viridiplantae</taxon>
        <taxon>Streptophyta</taxon>
        <taxon>Embryophyta</taxon>
        <taxon>Tracheophyta</taxon>
        <taxon>Spermatophyta</taxon>
        <taxon>Magnoliopsida</taxon>
        <taxon>eudicotyledons</taxon>
        <taxon>Gunneridae</taxon>
        <taxon>Pentapetalae</taxon>
        <taxon>asterids</taxon>
        <taxon>lamiids</taxon>
        <taxon>Solanales</taxon>
        <taxon>Solanaceae</taxon>
        <taxon>Solanoideae</taxon>
        <taxon>Hyoscyameae</taxon>
        <taxon>Anisodus</taxon>
    </lineage>
</organism>
<evidence type="ECO:0000313" key="4">
    <source>
        <dbReference type="EMBL" id="KAJ8541775.1"/>
    </source>
</evidence>